<proteinExistence type="inferred from homology"/>
<evidence type="ECO:0000313" key="10">
    <source>
        <dbReference type="Proteomes" id="UP000292346"/>
    </source>
</evidence>
<keyword evidence="3" id="KW-1003">Cell membrane</keyword>
<feature type="transmembrane region" description="Helical" evidence="7">
    <location>
        <begin position="110"/>
        <end position="132"/>
    </location>
</feature>
<dbReference type="PROSITE" id="PS50928">
    <property type="entry name" value="ABC_TM1"/>
    <property type="match status" value="1"/>
</dbReference>
<dbReference type="PANTHER" id="PTHR43744">
    <property type="entry name" value="ABC TRANSPORTER PERMEASE PROTEIN MG189-RELATED-RELATED"/>
    <property type="match status" value="1"/>
</dbReference>
<keyword evidence="10" id="KW-1185">Reference proteome</keyword>
<dbReference type="SUPFAM" id="SSF161098">
    <property type="entry name" value="MetI-like"/>
    <property type="match status" value="1"/>
</dbReference>
<comment type="caution">
    <text evidence="9">The sequence shown here is derived from an EMBL/GenBank/DDBJ whole genome shotgun (WGS) entry which is preliminary data.</text>
</comment>
<comment type="similarity">
    <text evidence="7">Belongs to the binding-protein-dependent transport system permease family.</text>
</comment>
<dbReference type="EMBL" id="SJJZ01000002">
    <property type="protein sequence ID" value="TCC08391.1"/>
    <property type="molecule type" value="Genomic_DNA"/>
</dbReference>
<dbReference type="Gene3D" id="1.10.3720.10">
    <property type="entry name" value="MetI-like"/>
    <property type="match status" value="1"/>
</dbReference>
<sequence>MSDLSTARRTVPLAAAGWHLLLIALSLVTVFPLLWAILTSFKPANEVFDLAPVSAHPTIANYTDVLTRWPAGELVGRTAVMATGVAAGQLVIAVLAAFALAHARRRARSVVLLLTTLSLAIPPQALIVPQFLLAARLGWLNTEAGLIVPQLGSSALAVLVLLQHVEALPPSLTAAARLEGARPHEVLWHVVLPGLRPAIAALGVLVFITTWNEYLWPLLITPDSLHTTVQVGLAQFETAEGINYGGLLAAATLTSLPIVVVYFAASRRITDAFLTSGLR</sequence>
<dbReference type="Proteomes" id="UP000292346">
    <property type="component" value="Unassembled WGS sequence"/>
</dbReference>
<feature type="domain" description="ABC transmembrane type-1" evidence="8">
    <location>
        <begin position="75"/>
        <end position="265"/>
    </location>
</feature>
<reference evidence="9 10" key="1">
    <citation type="submission" date="2019-02" db="EMBL/GenBank/DDBJ databases">
        <title>Kribbella capetownensis sp. nov. and Kribbella speibonae sp. nov., isolated from soil.</title>
        <authorList>
            <person name="Curtis S.M."/>
            <person name="Norton I."/>
            <person name="Everest G.J."/>
            <person name="Meyers P.R."/>
        </authorList>
    </citation>
    <scope>NUCLEOTIDE SEQUENCE [LARGE SCALE GENOMIC DNA]</scope>
    <source>
        <strain evidence="9 10">KCTC 29219</strain>
    </source>
</reference>
<dbReference type="PANTHER" id="PTHR43744:SF8">
    <property type="entry name" value="SN-GLYCEROL-3-PHOSPHATE TRANSPORT SYSTEM PERMEASE PROTEIN UGPE"/>
    <property type="match status" value="1"/>
</dbReference>
<name>A0A4R0HCV8_9ACTN</name>
<evidence type="ECO:0000256" key="5">
    <source>
        <dbReference type="ARBA" id="ARBA00022989"/>
    </source>
</evidence>
<dbReference type="Pfam" id="PF00528">
    <property type="entry name" value="BPD_transp_1"/>
    <property type="match status" value="1"/>
</dbReference>
<dbReference type="OrthoDB" id="61122at2"/>
<dbReference type="GO" id="GO:0005886">
    <property type="term" value="C:plasma membrane"/>
    <property type="evidence" value="ECO:0007669"/>
    <property type="project" value="UniProtKB-SubCell"/>
</dbReference>
<dbReference type="InterPro" id="IPR000515">
    <property type="entry name" value="MetI-like"/>
</dbReference>
<feature type="transmembrane region" description="Helical" evidence="7">
    <location>
        <begin position="79"/>
        <end position="103"/>
    </location>
</feature>
<feature type="transmembrane region" description="Helical" evidence="7">
    <location>
        <begin position="242"/>
        <end position="265"/>
    </location>
</feature>
<evidence type="ECO:0000256" key="2">
    <source>
        <dbReference type="ARBA" id="ARBA00022448"/>
    </source>
</evidence>
<gene>
    <name evidence="9" type="ORF">E0H45_21130</name>
</gene>
<accession>A0A4R0HCV8</accession>
<dbReference type="GO" id="GO:0055085">
    <property type="term" value="P:transmembrane transport"/>
    <property type="evidence" value="ECO:0007669"/>
    <property type="project" value="InterPro"/>
</dbReference>
<comment type="subcellular location">
    <subcellularLocation>
        <location evidence="1 7">Cell membrane</location>
        <topology evidence="1 7">Multi-pass membrane protein</topology>
    </subcellularLocation>
</comment>
<evidence type="ECO:0000256" key="4">
    <source>
        <dbReference type="ARBA" id="ARBA00022692"/>
    </source>
</evidence>
<feature type="transmembrane region" description="Helical" evidence="7">
    <location>
        <begin position="186"/>
        <end position="208"/>
    </location>
</feature>
<organism evidence="9 10">
    <name type="scientific">Kribbella soli</name>
    <dbReference type="NCBI Taxonomy" id="1124743"/>
    <lineage>
        <taxon>Bacteria</taxon>
        <taxon>Bacillati</taxon>
        <taxon>Actinomycetota</taxon>
        <taxon>Actinomycetes</taxon>
        <taxon>Propionibacteriales</taxon>
        <taxon>Kribbellaceae</taxon>
        <taxon>Kribbella</taxon>
    </lineage>
</organism>
<evidence type="ECO:0000313" key="9">
    <source>
        <dbReference type="EMBL" id="TCC08391.1"/>
    </source>
</evidence>
<evidence type="ECO:0000259" key="8">
    <source>
        <dbReference type="PROSITE" id="PS50928"/>
    </source>
</evidence>
<feature type="transmembrane region" description="Helical" evidence="7">
    <location>
        <begin position="144"/>
        <end position="165"/>
    </location>
</feature>
<evidence type="ECO:0000256" key="6">
    <source>
        <dbReference type="ARBA" id="ARBA00023136"/>
    </source>
</evidence>
<evidence type="ECO:0000256" key="1">
    <source>
        <dbReference type="ARBA" id="ARBA00004651"/>
    </source>
</evidence>
<evidence type="ECO:0000256" key="7">
    <source>
        <dbReference type="RuleBase" id="RU363032"/>
    </source>
</evidence>
<keyword evidence="5 7" id="KW-1133">Transmembrane helix</keyword>
<dbReference type="RefSeq" id="WP_131339776.1">
    <property type="nucleotide sequence ID" value="NZ_SJJZ01000002.1"/>
</dbReference>
<feature type="transmembrane region" description="Helical" evidence="7">
    <location>
        <begin position="12"/>
        <end position="38"/>
    </location>
</feature>
<dbReference type="AlphaFoldDB" id="A0A4R0HCV8"/>
<keyword evidence="6 7" id="KW-0472">Membrane</keyword>
<dbReference type="InterPro" id="IPR035906">
    <property type="entry name" value="MetI-like_sf"/>
</dbReference>
<keyword evidence="4 7" id="KW-0812">Transmembrane</keyword>
<protein>
    <submittedName>
        <fullName evidence="9">Carbohydrate ABC transporter permease</fullName>
    </submittedName>
</protein>
<dbReference type="CDD" id="cd06261">
    <property type="entry name" value="TM_PBP2"/>
    <property type="match status" value="1"/>
</dbReference>
<keyword evidence="2 7" id="KW-0813">Transport</keyword>
<evidence type="ECO:0000256" key="3">
    <source>
        <dbReference type="ARBA" id="ARBA00022475"/>
    </source>
</evidence>